<feature type="coiled-coil region" evidence="1">
    <location>
        <begin position="192"/>
        <end position="219"/>
    </location>
</feature>
<reference evidence="4" key="1">
    <citation type="journal article" date="2019" name="Int. J. Syst. Evol. Microbiol.">
        <title>The Global Catalogue of Microorganisms (GCM) 10K type strain sequencing project: providing services to taxonomists for standard genome sequencing and annotation.</title>
        <authorList>
            <consortium name="The Broad Institute Genomics Platform"/>
            <consortium name="The Broad Institute Genome Sequencing Center for Infectious Disease"/>
            <person name="Wu L."/>
            <person name="Ma J."/>
        </authorList>
    </citation>
    <scope>NUCLEOTIDE SEQUENCE [LARGE SCALE GENOMIC DNA]</scope>
    <source>
        <strain evidence="4">JCM 18715</strain>
    </source>
</reference>
<evidence type="ECO:0000256" key="1">
    <source>
        <dbReference type="SAM" id="Coils"/>
    </source>
</evidence>
<keyword evidence="4" id="KW-1185">Reference proteome</keyword>
<dbReference type="Gene3D" id="1.10.287.1490">
    <property type="match status" value="1"/>
</dbReference>
<evidence type="ECO:0000313" key="3">
    <source>
        <dbReference type="EMBL" id="GAA5163556.1"/>
    </source>
</evidence>
<protein>
    <recommendedName>
        <fullName evidence="5">DNA repair protein</fullName>
    </recommendedName>
</protein>
<sequence length="226" mass="25374">MNMRIAALMLVCTALAQPVQAQEKGGKSQEQVRRLRQQVQQLQQAQQAGQQTQQQLTQEKAALDEQLKKRAGELGGARKKLADAERERDELRQSLQRAEQERDAMKARLDETTGKLVSTEQSQRETNAKLRGAESELTGVKTAFSAEQAERSRCEVNNVALYQYGRELLQAYRDKGVVTSISHREPLLGLGQVKMENLLEEYRDKLEAQRRKQAELSVAGNVAAGK</sequence>
<evidence type="ECO:0008006" key="5">
    <source>
        <dbReference type="Google" id="ProtNLM"/>
    </source>
</evidence>
<proteinExistence type="predicted"/>
<keyword evidence="1" id="KW-0175">Coiled coil</keyword>
<accession>A0ABP9QKQ9</accession>
<dbReference type="RefSeq" id="WP_345532363.1">
    <property type="nucleotide sequence ID" value="NZ_BAABLD010000008.1"/>
</dbReference>
<dbReference type="EMBL" id="BAABLD010000008">
    <property type="protein sequence ID" value="GAA5163556.1"/>
    <property type="molecule type" value="Genomic_DNA"/>
</dbReference>
<dbReference type="Proteomes" id="UP001500547">
    <property type="component" value="Unassembled WGS sequence"/>
</dbReference>
<feature type="signal peptide" evidence="2">
    <location>
        <begin position="1"/>
        <end position="21"/>
    </location>
</feature>
<evidence type="ECO:0000256" key="2">
    <source>
        <dbReference type="SAM" id="SignalP"/>
    </source>
</evidence>
<organism evidence="3 4">
    <name type="scientific">Viridibacterium curvum</name>
    <dbReference type="NCBI Taxonomy" id="1101404"/>
    <lineage>
        <taxon>Bacteria</taxon>
        <taxon>Pseudomonadati</taxon>
        <taxon>Pseudomonadota</taxon>
        <taxon>Betaproteobacteria</taxon>
        <taxon>Rhodocyclales</taxon>
        <taxon>Rhodocyclaceae</taxon>
        <taxon>Viridibacterium</taxon>
    </lineage>
</organism>
<comment type="caution">
    <text evidence="3">The sequence shown here is derived from an EMBL/GenBank/DDBJ whole genome shotgun (WGS) entry which is preliminary data.</text>
</comment>
<keyword evidence="2" id="KW-0732">Signal</keyword>
<feature type="chain" id="PRO_5045359960" description="DNA repair protein" evidence="2">
    <location>
        <begin position="22"/>
        <end position="226"/>
    </location>
</feature>
<name>A0ABP9QKQ9_9RHOO</name>
<dbReference type="SUPFAM" id="SSF57997">
    <property type="entry name" value="Tropomyosin"/>
    <property type="match status" value="1"/>
</dbReference>
<evidence type="ECO:0000313" key="4">
    <source>
        <dbReference type="Proteomes" id="UP001500547"/>
    </source>
</evidence>
<feature type="coiled-coil region" evidence="1">
    <location>
        <begin position="25"/>
        <end position="115"/>
    </location>
</feature>
<gene>
    <name evidence="3" type="ORF">GCM10025770_15920</name>
</gene>